<evidence type="ECO:0000313" key="7">
    <source>
        <dbReference type="Proteomes" id="UP001165065"/>
    </source>
</evidence>
<evidence type="ECO:0000256" key="4">
    <source>
        <dbReference type="ARBA" id="ARBA00023239"/>
    </source>
</evidence>
<dbReference type="CDD" id="cd00914">
    <property type="entry name" value="PCD_DCoH_subfamily_b"/>
    <property type="match status" value="1"/>
</dbReference>
<dbReference type="Proteomes" id="UP001165065">
    <property type="component" value="Unassembled WGS sequence"/>
</dbReference>
<gene>
    <name evidence="6" type="ORF">TrCOL_g6818</name>
</gene>
<comment type="similarity">
    <text evidence="2">Belongs to the pterin-4-alpha-carbinolamine dehydratase family.</text>
</comment>
<comment type="catalytic activity">
    <reaction evidence="1">
        <text>(4aS,6R)-4a-hydroxy-L-erythro-5,6,7,8-tetrahydrobiopterin = (6R)-L-erythro-6,7-dihydrobiopterin + H2O</text>
        <dbReference type="Rhea" id="RHEA:11920"/>
        <dbReference type="ChEBI" id="CHEBI:15377"/>
        <dbReference type="ChEBI" id="CHEBI:15642"/>
        <dbReference type="ChEBI" id="CHEBI:43120"/>
        <dbReference type="EC" id="4.2.1.96"/>
    </reaction>
</comment>
<keyword evidence="4" id="KW-0456">Lyase</keyword>
<dbReference type="InterPro" id="IPR001533">
    <property type="entry name" value="Pterin_deHydtase"/>
</dbReference>
<evidence type="ECO:0000313" key="6">
    <source>
        <dbReference type="EMBL" id="GMI32149.1"/>
    </source>
</evidence>
<dbReference type="InterPro" id="IPR036428">
    <property type="entry name" value="PCD_sf"/>
</dbReference>
<dbReference type="Gene3D" id="3.30.1360.20">
    <property type="entry name" value="Transcriptional coactivator/pterin dehydratase"/>
    <property type="match status" value="1"/>
</dbReference>
<dbReference type="NCBIfam" id="NF002018">
    <property type="entry name" value="PRK00823.1-3"/>
    <property type="match status" value="1"/>
</dbReference>
<dbReference type="SUPFAM" id="SSF55248">
    <property type="entry name" value="PCD-like"/>
    <property type="match status" value="1"/>
</dbReference>
<evidence type="ECO:0000256" key="3">
    <source>
        <dbReference type="ARBA" id="ARBA00013252"/>
    </source>
</evidence>
<evidence type="ECO:0000256" key="2">
    <source>
        <dbReference type="ARBA" id="ARBA00006472"/>
    </source>
</evidence>
<evidence type="ECO:0000256" key="1">
    <source>
        <dbReference type="ARBA" id="ARBA00001554"/>
    </source>
</evidence>
<sequence>MYCILGRTSISRLSLSTFGRRGVATLDASTRTAQINALGSWVDTLPLSSGDNTLGVVGTGGRDAIYKEYAFRDFSQAFGFMTRVGLEAEKMDHHPEWFNVYNRVEVTLSTHDAGPNGGLSERDIKLAKAMDEIANEILERNPNPPTLTSVP</sequence>
<dbReference type="GO" id="GO:0006729">
    <property type="term" value="P:tetrahydrobiopterin biosynthetic process"/>
    <property type="evidence" value="ECO:0007669"/>
    <property type="project" value="InterPro"/>
</dbReference>
<dbReference type="OrthoDB" id="277398at2759"/>
<dbReference type="Pfam" id="PF01329">
    <property type="entry name" value="Pterin_4a"/>
    <property type="match status" value="1"/>
</dbReference>
<evidence type="ECO:0000256" key="5">
    <source>
        <dbReference type="ARBA" id="ARBA00030497"/>
    </source>
</evidence>
<dbReference type="AlphaFoldDB" id="A0A9W7L5T0"/>
<reference evidence="7" key="1">
    <citation type="journal article" date="2023" name="Commun. Biol.">
        <title>Genome analysis of Parmales, the sister group of diatoms, reveals the evolutionary specialization of diatoms from phago-mixotrophs to photoautotrophs.</title>
        <authorList>
            <person name="Ban H."/>
            <person name="Sato S."/>
            <person name="Yoshikawa S."/>
            <person name="Yamada K."/>
            <person name="Nakamura Y."/>
            <person name="Ichinomiya M."/>
            <person name="Sato N."/>
            <person name="Blanc-Mathieu R."/>
            <person name="Endo H."/>
            <person name="Kuwata A."/>
            <person name="Ogata H."/>
        </authorList>
    </citation>
    <scope>NUCLEOTIDE SEQUENCE [LARGE SCALE GENOMIC DNA]</scope>
</reference>
<proteinExistence type="inferred from homology"/>
<organism evidence="6 7">
    <name type="scientific">Triparma columacea</name>
    <dbReference type="NCBI Taxonomy" id="722753"/>
    <lineage>
        <taxon>Eukaryota</taxon>
        <taxon>Sar</taxon>
        <taxon>Stramenopiles</taxon>
        <taxon>Ochrophyta</taxon>
        <taxon>Bolidophyceae</taxon>
        <taxon>Parmales</taxon>
        <taxon>Triparmaceae</taxon>
        <taxon>Triparma</taxon>
    </lineage>
</organism>
<dbReference type="PANTHER" id="PTHR12599:SF0">
    <property type="entry name" value="PTERIN-4-ALPHA-CARBINOLAMINE DEHYDRATASE"/>
    <property type="match status" value="1"/>
</dbReference>
<name>A0A9W7L5T0_9STRA</name>
<dbReference type="PANTHER" id="PTHR12599">
    <property type="entry name" value="PTERIN-4-ALPHA-CARBINOLAMINE DEHYDRATASE"/>
    <property type="match status" value="1"/>
</dbReference>
<protein>
    <recommendedName>
        <fullName evidence="3">4a-hydroxytetrahydrobiopterin dehydratase</fullName>
        <ecNumber evidence="3">4.2.1.96</ecNumber>
    </recommendedName>
    <alternativeName>
        <fullName evidence="5">4-alpha-hydroxy-tetrahydropterin dehydratase</fullName>
    </alternativeName>
</protein>
<keyword evidence="7" id="KW-1185">Reference proteome</keyword>
<dbReference type="EC" id="4.2.1.96" evidence="3"/>
<dbReference type="HAMAP" id="MF_00434">
    <property type="entry name" value="Pterin_4_alpha"/>
    <property type="match status" value="1"/>
</dbReference>
<accession>A0A9W7L5T0</accession>
<dbReference type="EMBL" id="BRYA01000773">
    <property type="protein sequence ID" value="GMI32149.1"/>
    <property type="molecule type" value="Genomic_DNA"/>
</dbReference>
<comment type="caution">
    <text evidence="6">The sequence shown here is derived from an EMBL/GenBank/DDBJ whole genome shotgun (WGS) entry which is preliminary data.</text>
</comment>
<dbReference type="GO" id="GO:0008124">
    <property type="term" value="F:4-alpha-hydroxytetrahydrobiopterin dehydratase activity"/>
    <property type="evidence" value="ECO:0007669"/>
    <property type="project" value="UniProtKB-EC"/>
</dbReference>